<protein>
    <submittedName>
        <fullName evidence="2">SDR family oxidoreductase</fullName>
    </submittedName>
</protein>
<organism evidence="2 3">
    <name type="scientific">Pseudonocardia oceani</name>
    <dbReference type="NCBI Taxonomy" id="2792013"/>
    <lineage>
        <taxon>Bacteria</taxon>
        <taxon>Bacillati</taxon>
        <taxon>Actinomycetota</taxon>
        <taxon>Actinomycetes</taxon>
        <taxon>Pseudonocardiales</taxon>
        <taxon>Pseudonocardiaceae</taxon>
        <taxon>Pseudonocardia</taxon>
    </lineage>
</organism>
<name>A0ABS6UD01_9PSEU</name>
<proteinExistence type="predicted"/>
<evidence type="ECO:0000313" key="3">
    <source>
        <dbReference type="Proteomes" id="UP000694300"/>
    </source>
</evidence>
<dbReference type="Proteomes" id="UP000694300">
    <property type="component" value="Unassembled WGS sequence"/>
</dbReference>
<dbReference type="InterPro" id="IPR002347">
    <property type="entry name" value="SDR_fam"/>
</dbReference>
<feature type="region of interest" description="Disordered" evidence="1">
    <location>
        <begin position="1"/>
        <end position="20"/>
    </location>
</feature>
<dbReference type="Pfam" id="PF13561">
    <property type="entry name" value="adh_short_C2"/>
    <property type="match status" value="1"/>
</dbReference>
<comment type="caution">
    <text evidence="2">The sequence shown here is derived from an EMBL/GenBank/DDBJ whole genome shotgun (WGS) entry which is preliminary data.</text>
</comment>
<evidence type="ECO:0000313" key="2">
    <source>
        <dbReference type="EMBL" id="MBW0130119.1"/>
    </source>
</evidence>
<accession>A0ABS6UD01</accession>
<sequence>MNESDGDVLDRLAAGTPAGRTVRPEDIARAVAWLASTDAALVHGVTLAVDGGISTTRAL</sequence>
<gene>
    <name evidence="2" type="ORF">I4I82_20885</name>
</gene>
<evidence type="ECO:0000256" key="1">
    <source>
        <dbReference type="SAM" id="MobiDB-lite"/>
    </source>
</evidence>
<dbReference type="EMBL" id="JADQDF010000001">
    <property type="protein sequence ID" value="MBW0130119.1"/>
    <property type="molecule type" value="Genomic_DNA"/>
</dbReference>
<reference evidence="2 3" key="1">
    <citation type="submission" date="2020-11" db="EMBL/GenBank/DDBJ databases">
        <title>Pseudonocardia abyssalis sp. nov. and Pseudonocardia oceani sp. nov., description and phylogenomic analysis of two novel actinomycetes isolated from the deep Southern Ocean.</title>
        <authorList>
            <person name="Parra J."/>
        </authorList>
    </citation>
    <scope>NUCLEOTIDE SEQUENCE [LARGE SCALE GENOMIC DNA]</scope>
    <source>
        <strain evidence="3">KRD185</strain>
    </source>
</reference>
<keyword evidence="3" id="KW-1185">Reference proteome</keyword>